<comment type="caution">
    <text evidence="2">The sequence shown here is derived from an EMBL/GenBank/DDBJ whole genome shotgun (WGS) entry which is preliminary data.</text>
</comment>
<protein>
    <submittedName>
        <fullName evidence="2">Uncharacterized protein</fullName>
    </submittedName>
</protein>
<organism evidence="2 3">
    <name type="scientific">Natronospira proteinivora</name>
    <dbReference type="NCBI Taxonomy" id="1807133"/>
    <lineage>
        <taxon>Bacteria</taxon>
        <taxon>Pseudomonadati</taxon>
        <taxon>Pseudomonadota</taxon>
        <taxon>Gammaproteobacteria</taxon>
        <taxon>Natronospirales</taxon>
        <taxon>Natronospiraceae</taxon>
        <taxon>Natronospira</taxon>
    </lineage>
</organism>
<keyword evidence="1" id="KW-1133">Transmembrane helix</keyword>
<evidence type="ECO:0000313" key="3">
    <source>
        <dbReference type="Proteomes" id="UP001523550"/>
    </source>
</evidence>
<accession>A0ABT1G7Z4</accession>
<name>A0ABT1G7Z4_9GAMM</name>
<proteinExistence type="predicted"/>
<dbReference type="EMBL" id="JALJYF010000001">
    <property type="protein sequence ID" value="MCP1727427.1"/>
    <property type="molecule type" value="Genomic_DNA"/>
</dbReference>
<keyword evidence="1" id="KW-0472">Membrane</keyword>
<evidence type="ECO:0000256" key="1">
    <source>
        <dbReference type="SAM" id="Phobius"/>
    </source>
</evidence>
<keyword evidence="3" id="KW-1185">Reference proteome</keyword>
<gene>
    <name evidence="2" type="ORF">J2T60_001392</name>
</gene>
<sequence length="121" mass="13283">MRSTSQTISTFTSLGNDRAWPGSMIEFTECGRQANTRDIDRLGPKGLTYIVFLLARFCRNGGVMKQSRYCNNTALIGASFILFVNGHAVAGTIPIGLIALNIWWLYLLGSKGRGLPISPEE</sequence>
<feature type="transmembrane region" description="Helical" evidence="1">
    <location>
        <begin position="74"/>
        <end position="106"/>
    </location>
</feature>
<evidence type="ECO:0000313" key="2">
    <source>
        <dbReference type="EMBL" id="MCP1727427.1"/>
    </source>
</evidence>
<dbReference type="Proteomes" id="UP001523550">
    <property type="component" value="Unassembled WGS sequence"/>
</dbReference>
<keyword evidence="1" id="KW-0812">Transmembrane</keyword>
<reference evidence="2 3" key="1">
    <citation type="submission" date="2022-03" db="EMBL/GenBank/DDBJ databases">
        <title>Genomic Encyclopedia of Type Strains, Phase III (KMG-III): the genomes of soil and plant-associated and newly described type strains.</title>
        <authorList>
            <person name="Whitman W."/>
        </authorList>
    </citation>
    <scope>NUCLEOTIDE SEQUENCE [LARGE SCALE GENOMIC DNA]</scope>
    <source>
        <strain evidence="2 3">BSker1</strain>
    </source>
</reference>